<reference evidence="10 11" key="1">
    <citation type="submission" date="2019-09" db="EMBL/GenBank/DDBJ databases">
        <title>Genomes of Cryomorphaceae.</title>
        <authorList>
            <person name="Bowman J.P."/>
        </authorList>
    </citation>
    <scope>NUCLEOTIDE SEQUENCE [LARGE SCALE GENOMIC DNA]</scope>
    <source>
        <strain evidence="10 11">KCTC 52047</strain>
    </source>
</reference>
<proteinExistence type="inferred from homology"/>
<feature type="active site" description="Charge relay system" evidence="6">
    <location>
        <position position="233"/>
    </location>
</feature>
<dbReference type="InterPro" id="IPR050131">
    <property type="entry name" value="Peptidase_S8_subtilisin-like"/>
</dbReference>
<evidence type="ECO:0000256" key="6">
    <source>
        <dbReference type="PROSITE-ProRule" id="PRU01240"/>
    </source>
</evidence>
<keyword evidence="11" id="KW-1185">Reference proteome</keyword>
<dbReference type="PIRSF" id="PIRSF037903">
    <property type="entry name" value="Subtilisin_rel_GFO_2223"/>
    <property type="match status" value="1"/>
</dbReference>
<dbReference type="InterPro" id="IPR015500">
    <property type="entry name" value="Peptidase_S8_subtilisin-rel"/>
</dbReference>
<dbReference type="OrthoDB" id="1407599at2"/>
<evidence type="ECO:0000256" key="4">
    <source>
        <dbReference type="ARBA" id="ARBA00022801"/>
    </source>
</evidence>
<feature type="domain" description="Secretion system C-terminal sorting" evidence="9">
    <location>
        <begin position="488"/>
        <end position="546"/>
    </location>
</feature>
<protein>
    <submittedName>
        <fullName evidence="10">S8 family serine peptidase</fullName>
    </submittedName>
</protein>
<dbReference type="InterPro" id="IPR017317">
    <property type="entry name" value="Pept_S8_subtilisin_bacteroid-2"/>
</dbReference>
<keyword evidence="4 6" id="KW-0378">Hydrolase</keyword>
<dbReference type="PANTHER" id="PTHR43806:SF67">
    <property type="entry name" value="EGF-LIKE DOMAIN-CONTAINING PROTEIN"/>
    <property type="match status" value="1"/>
</dbReference>
<sequence>MISVNYSKQKNFRNRAILLVLVLFTMQASIAQIAPEKYFVKFTDKSATTFSLSNPQAFLSQKALDRRSSQSIAIDSNDLPVVEAYVQQIRNCGQITILYRSRWLNGVVIQTTDTAALNCIESLPVVDTADSRLIAGKKGSDHYFESTEITKDNEIQSNPIYGETEAQITQINLQRLHNMGYRGNGMTIAVLDNGFRHVDTSSVFEPLFQENRIVATRNFVDPQNHDVYDDGGHGTDVLAMMGVDIGFQAIGAAPEADYMLIVTEDNGGENIIEEYNWIAGAEFADSAGADIINSSLSYTEFDDPGQSHTYSEFDGQSTVAARGANFAASRGMLIVVSAGNFGNDPWQKISTPADADDALAIGSVNEDGDWSGFSSLGPAADGAIKPNVVARGSQAAIPSPTNIGQIERVTGTSFSSPLIAGAAACLWQGLPNFKWSEIKQAIEQSGSIYDNPNNQLGYGIPDFYKAYQLADAGLLSAEAINQSRSIKVYPNPARNFIDIEVINSNPYKIYDARGSLIEIGRVEKQKRINLSDWSAGVYYLKINDRQFPVIVLE</sequence>
<feature type="active site" description="Charge relay system" evidence="6">
    <location>
        <position position="192"/>
    </location>
</feature>
<dbReference type="PANTHER" id="PTHR43806">
    <property type="entry name" value="PEPTIDASE S8"/>
    <property type="match status" value="1"/>
</dbReference>
<evidence type="ECO:0000259" key="9">
    <source>
        <dbReference type="Pfam" id="PF18962"/>
    </source>
</evidence>
<keyword evidence="3 7" id="KW-0732">Signal</keyword>
<dbReference type="GO" id="GO:0004252">
    <property type="term" value="F:serine-type endopeptidase activity"/>
    <property type="evidence" value="ECO:0007669"/>
    <property type="project" value="UniProtKB-UniRule"/>
</dbReference>
<dbReference type="Proteomes" id="UP000435357">
    <property type="component" value="Unassembled WGS sequence"/>
</dbReference>
<dbReference type="InterPro" id="IPR023828">
    <property type="entry name" value="Peptidase_S8_Ser-AS"/>
</dbReference>
<keyword evidence="2 6" id="KW-0645">Protease</keyword>
<comment type="caution">
    <text evidence="10">The sequence shown here is derived from an EMBL/GenBank/DDBJ whole genome shotgun (WGS) entry which is preliminary data.</text>
</comment>
<dbReference type="RefSeq" id="WP_151166990.1">
    <property type="nucleotide sequence ID" value="NZ_WACR01000003.1"/>
</dbReference>
<evidence type="ECO:0000259" key="8">
    <source>
        <dbReference type="Pfam" id="PF00082"/>
    </source>
</evidence>
<dbReference type="InterPro" id="IPR026444">
    <property type="entry name" value="Secre_tail"/>
</dbReference>
<dbReference type="AlphaFoldDB" id="A0A6N6M9S7"/>
<gene>
    <name evidence="10" type="ORF">F3059_04810</name>
</gene>
<evidence type="ECO:0000256" key="1">
    <source>
        <dbReference type="ARBA" id="ARBA00011073"/>
    </source>
</evidence>
<dbReference type="EMBL" id="WACR01000003">
    <property type="protein sequence ID" value="KAB1065279.1"/>
    <property type="molecule type" value="Genomic_DNA"/>
</dbReference>
<evidence type="ECO:0000313" key="10">
    <source>
        <dbReference type="EMBL" id="KAB1065279.1"/>
    </source>
</evidence>
<feature type="signal peptide" evidence="7">
    <location>
        <begin position="1"/>
        <end position="31"/>
    </location>
</feature>
<dbReference type="PROSITE" id="PS51892">
    <property type="entry name" value="SUBTILASE"/>
    <property type="match status" value="1"/>
</dbReference>
<dbReference type="GO" id="GO:0006508">
    <property type="term" value="P:proteolysis"/>
    <property type="evidence" value="ECO:0007669"/>
    <property type="project" value="UniProtKB-KW"/>
</dbReference>
<name>A0A6N6M9S7_9FLAO</name>
<evidence type="ECO:0000256" key="7">
    <source>
        <dbReference type="SAM" id="SignalP"/>
    </source>
</evidence>
<feature type="domain" description="Peptidase S8/S53" evidence="8">
    <location>
        <begin position="183"/>
        <end position="459"/>
    </location>
</feature>
<dbReference type="NCBIfam" id="TIGR04183">
    <property type="entry name" value="Por_Secre_tail"/>
    <property type="match status" value="1"/>
</dbReference>
<evidence type="ECO:0000256" key="5">
    <source>
        <dbReference type="ARBA" id="ARBA00022825"/>
    </source>
</evidence>
<dbReference type="Pfam" id="PF00082">
    <property type="entry name" value="Peptidase_S8"/>
    <property type="match status" value="1"/>
</dbReference>
<dbReference type="PROSITE" id="PS00138">
    <property type="entry name" value="SUBTILASE_SER"/>
    <property type="match status" value="1"/>
</dbReference>
<dbReference type="InterPro" id="IPR036852">
    <property type="entry name" value="Peptidase_S8/S53_dom_sf"/>
</dbReference>
<dbReference type="Pfam" id="PF18962">
    <property type="entry name" value="Por_Secre_tail"/>
    <property type="match status" value="1"/>
</dbReference>
<accession>A0A6N6M9S7</accession>
<feature type="chain" id="PRO_5026742791" evidence="7">
    <location>
        <begin position="32"/>
        <end position="553"/>
    </location>
</feature>
<evidence type="ECO:0000256" key="3">
    <source>
        <dbReference type="ARBA" id="ARBA00022729"/>
    </source>
</evidence>
<organism evidence="10 11">
    <name type="scientific">Salibacter halophilus</name>
    <dbReference type="NCBI Taxonomy" id="1803916"/>
    <lineage>
        <taxon>Bacteria</taxon>
        <taxon>Pseudomonadati</taxon>
        <taxon>Bacteroidota</taxon>
        <taxon>Flavobacteriia</taxon>
        <taxon>Flavobacteriales</taxon>
        <taxon>Salibacteraceae</taxon>
        <taxon>Salibacter</taxon>
    </lineage>
</organism>
<dbReference type="PRINTS" id="PR00723">
    <property type="entry name" value="SUBTILISIN"/>
</dbReference>
<comment type="similarity">
    <text evidence="1 6">Belongs to the peptidase S8 family.</text>
</comment>
<dbReference type="Gene3D" id="3.40.50.200">
    <property type="entry name" value="Peptidase S8/S53 domain"/>
    <property type="match status" value="1"/>
</dbReference>
<dbReference type="SUPFAM" id="SSF52743">
    <property type="entry name" value="Subtilisin-like"/>
    <property type="match status" value="1"/>
</dbReference>
<feature type="active site" description="Charge relay system" evidence="6">
    <location>
        <position position="413"/>
    </location>
</feature>
<evidence type="ECO:0000313" key="11">
    <source>
        <dbReference type="Proteomes" id="UP000435357"/>
    </source>
</evidence>
<keyword evidence="5 6" id="KW-0720">Serine protease</keyword>
<dbReference type="InterPro" id="IPR000209">
    <property type="entry name" value="Peptidase_S8/S53_dom"/>
</dbReference>
<evidence type="ECO:0000256" key="2">
    <source>
        <dbReference type="ARBA" id="ARBA00022670"/>
    </source>
</evidence>